<name>A0A5B7CVW7_PORTR</name>
<dbReference type="OrthoDB" id="2544694at2759"/>
<feature type="transmembrane region" description="Helical" evidence="5">
    <location>
        <begin position="180"/>
        <end position="202"/>
    </location>
</feature>
<proteinExistence type="predicted"/>
<dbReference type="PANTHER" id="PTHR24064">
    <property type="entry name" value="SOLUTE CARRIER FAMILY 22 MEMBER"/>
    <property type="match status" value="1"/>
</dbReference>
<dbReference type="InterPro" id="IPR036259">
    <property type="entry name" value="MFS_trans_sf"/>
</dbReference>
<protein>
    <submittedName>
        <fullName evidence="6">Solute carrier family 22 member 6</fullName>
    </submittedName>
</protein>
<keyword evidence="4 5" id="KW-0472">Membrane</keyword>
<dbReference type="GO" id="GO:0016020">
    <property type="term" value="C:membrane"/>
    <property type="evidence" value="ECO:0007669"/>
    <property type="project" value="UniProtKB-SubCell"/>
</dbReference>
<evidence type="ECO:0000256" key="2">
    <source>
        <dbReference type="ARBA" id="ARBA00022692"/>
    </source>
</evidence>
<evidence type="ECO:0000256" key="5">
    <source>
        <dbReference type="SAM" id="Phobius"/>
    </source>
</evidence>
<organism evidence="6 7">
    <name type="scientific">Portunus trituberculatus</name>
    <name type="common">Swimming crab</name>
    <name type="synonym">Neptunus trituberculatus</name>
    <dbReference type="NCBI Taxonomy" id="210409"/>
    <lineage>
        <taxon>Eukaryota</taxon>
        <taxon>Metazoa</taxon>
        <taxon>Ecdysozoa</taxon>
        <taxon>Arthropoda</taxon>
        <taxon>Crustacea</taxon>
        <taxon>Multicrustacea</taxon>
        <taxon>Malacostraca</taxon>
        <taxon>Eumalacostraca</taxon>
        <taxon>Eucarida</taxon>
        <taxon>Decapoda</taxon>
        <taxon>Pleocyemata</taxon>
        <taxon>Brachyura</taxon>
        <taxon>Eubrachyura</taxon>
        <taxon>Portunoidea</taxon>
        <taxon>Portunidae</taxon>
        <taxon>Portuninae</taxon>
        <taxon>Portunus</taxon>
    </lineage>
</organism>
<dbReference type="Gene3D" id="1.20.1250.20">
    <property type="entry name" value="MFS general substrate transporter like domains"/>
    <property type="match status" value="1"/>
</dbReference>
<keyword evidence="7" id="KW-1185">Reference proteome</keyword>
<dbReference type="SUPFAM" id="SSF103473">
    <property type="entry name" value="MFS general substrate transporter"/>
    <property type="match status" value="1"/>
</dbReference>
<dbReference type="EMBL" id="VSRR010000274">
    <property type="protein sequence ID" value="MPC13338.1"/>
    <property type="molecule type" value="Genomic_DNA"/>
</dbReference>
<evidence type="ECO:0000256" key="4">
    <source>
        <dbReference type="ARBA" id="ARBA00023136"/>
    </source>
</evidence>
<keyword evidence="3 5" id="KW-1133">Transmembrane helix</keyword>
<feature type="transmembrane region" description="Helical" evidence="5">
    <location>
        <begin position="208"/>
        <end position="228"/>
    </location>
</feature>
<reference evidence="6 7" key="1">
    <citation type="submission" date="2019-05" db="EMBL/GenBank/DDBJ databases">
        <title>Another draft genome of Portunus trituberculatus and its Hox gene families provides insights of decapod evolution.</title>
        <authorList>
            <person name="Jeong J.-H."/>
            <person name="Song I."/>
            <person name="Kim S."/>
            <person name="Choi T."/>
            <person name="Kim D."/>
            <person name="Ryu S."/>
            <person name="Kim W."/>
        </authorList>
    </citation>
    <scope>NUCLEOTIDE SEQUENCE [LARGE SCALE GENOMIC DNA]</scope>
    <source>
        <tissue evidence="6">Muscle</tissue>
    </source>
</reference>
<evidence type="ECO:0000313" key="6">
    <source>
        <dbReference type="EMBL" id="MPC13338.1"/>
    </source>
</evidence>
<accession>A0A5B7CVW7</accession>
<dbReference type="InterPro" id="IPR005828">
    <property type="entry name" value="MFS_sugar_transport-like"/>
</dbReference>
<dbReference type="Proteomes" id="UP000324222">
    <property type="component" value="Unassembled WGS sequence"/>
</dbReference>
<feature type="transmembrane region" description="Helical" evidence="5">
    <location>
        <begin position="142"/>
        <end position="168"/>
    </location>
</feature>
<dbReference type="AlphaFoldDB" id="A0A5B7CVW7"/>
<evidence type="ECO:0000256" key="3">
    <source>
        <dbReference type="ARBA" id="ARBA00022989"/>
    </source>
</evidence>
<gene>
    <name evidence="6" type="primary">slc22a6_0</name>
    <name evidence="6" type="ORF">E2C01_006072</name>
</gene>
<keyword evidence="2 5" id="KW-0812">Transmembrane</keyword>
<sequence length="265" mass="28289">MSKGQTEDIHCKRGTQLSVIEEEGIVIWKVVSRVGALLAWAMATTMESTTKKCIARNIWLEHLTSATLTDRCAEESGVCLELWVPRSLQHTTSSLFRFAASPPVFLASPTANSGAAVVQWNYACFGVRGVSKRTGSNPVYDLPALILTLALAGKVCISGAYQIIYLYSSELFPTEVRMQGMGAASVFAQLASTIVPFIISVLGSALPWLPSLIFGVAGVVAGVFTVTLRETKDKPLPDTIADLSGTIITTTADTSIITSALENDA</sequence>
<dbReference type="GO" id="GO:0022857">
    <property type="term" value="F:transmembrane transporter activity"/>
    <property type="evidence" value="ECO:0007669"/>
    <property type="project" value="InterPro"/>
</dbReference>
<comment type="subcellular location">
    <subcellularLocation>
        <location evidence="1">Membrane</location>
        <topology evidence="1">Multi-pass membrane protein</topology>
    </subcellularLocation>
</comment>
<dbReference type="Pfam" id="PF00083">
    <property type="entry name" value="Sugar_tr"/>
    <property type="match status" value="1"/>
</dbReference>
<evidence type="ECO:0000256" key="1">
    <source>
        <dbReference type="ARBA" id="ARBA00004141"/>
    </source>
</evidence>
<evidence type="ECO:0000313" key="7">
    <source>
        <dbReference type="Proteomes" id="UP000324222"/>
    </source>
</evidence>
<comment type="caution">
    <text evidence="6">The sequence shown here is derived from an EMBL/GenBank/DDBJ whole genome shotgun (WGS) entry which is preliminary data.</text>
</comment>